<keyword evidence="3" id="KW-0446">Lipid-binding</keyword>
<gene>
    <name evidence="4" type="ORF">GDO81_002912</name>
</gene>
<dbReference type="EMBL" id="WNYA01000001">
    <property type="protein sequence ID" value="KAG8599168.1"/>
    <property type="molecule type" value="Genomic_DNA"/>
</dbReference>
<dbReference type="InterPro" id="IPR023393">
    <property type="entry name" value="START-like_dom_sf"/>
</dbReference>
<evidence type="ECO:0000313" key="4">
    <source>
        <dbReference type="EMBL" id="KAG8599168.1"/>
    </source>
</evidence>
<dbReference type="Gene3D" id="3.30.530.20">
    <property type="match status" value="1"/>
</dbReference>
<organism evidence="4 5">
    <name type="scientific">Engystomops pustulosus</name>
    <name type="common">Tungara frog</name>
    <name type="synonym">Physalaemus pustulosus</name>
    <dbReference type="NCBI Taxonomy" id="76066"/>
    <lineage>
        <taxon>Eukaryota</taxon>
        <taxon>Metazoa</taxon>
        <taxon>Chordata</taxon>
        <taxon>Craniata</taxon>
        <taxon>Vertebrata</taxon>
        <taxon>Euteleostomi</taxon>
        <taxon>Amphibia</taxon>
        <taxon>Batrachia</taxon>
        <taxon>Anura</taxon>
        <taxon>Neobatrachia</taxon>
        <taxon>Hyloidea</taxon>
        <taxon>Leptodactylidae</taxon>
        <taxon>Leiuperinae</taxon>
        <taxon>Engystomops</taxon>
    </lineage>
</organism>
<dbReference type="Proteomes" id="UP000824782">
    <property type="component" value="Unassembled WGS sequence"/>
</dbReference>
<accession>A0AAV7DT99</accession>
<dbReference type="GO" id="GO:0008289">
    <property type="term" value="F:lipid binding"/>
    <property type="evidence" value="ECO:0007669"/>
    <property type="project" value="UniProtKB-KW"/>
</dbReference>
<dbReference type="AlphaFoldDB" id="A0AAV7DT99"/>
<evidence type="ECO:0008006" key="6">
    <source>
        <dbReference type="Google" id="ProtNLM"/>
    </source>
</evidence>
<evidence type="ECO:0000256" key="1">
    <source>
        <dbReference type="ARBA" id="ARBA00022448"/>
    </source>
</evidence>
<keyword evidence="2" id="KW-0445">Lipid transport</keyword>
<dbReference type="SUPFAM" id="SSF55961">
    <property type="entry name" value="Bet v1-like"/>
    <property type="match status" value="1"/>
</dbReference>
<dbReference type="GO" id="GO:0006869">
    <property type="term" value="P:lipid transport"/>
    <property type="evidence" value="ECO:0007669"/>
    <property type="project" value="UniProtKB-KW"/>
</dbReference>
<keyword evidence="5" id="KW-1185">Reference proteome</keyword>
<name>A0AAV7DT99_ENGPU</name>
<dbReference type="PANTHER" id="PTHR46374:SF2">
    <property type="entry name" value="STAR-RELATED LIPID TRANSFER PROTEIN 6"/>
    <property type="match status" value="1"/>
</dbReference>
<evidence type="ECO:0000256" key="2">
    <source>
        <dbReference type="ARBA" id="ARBA00023055"/>
    </source>
</evidence>
<proteinExistence type="predicted"/>
<sequence>MDYKKIADDVAQKILSYSQDTSGWKVAKSTKDITVSWKPSNEYPGNIYRGEGILLEIPEKVIPYVSGQI</sequence>
<dbReference type="InterPro" id="IPR043556">
    <property type="entry name" value="StARD5/6"/>
</dbReference>
<comment type="caution">
    <text evidence="4">The sequence shown here is derived from an EMBL/GenBank/DDBJ whole genome shotgun (WGS) entry which is preliminary data.</text>
</comment>
<evidence type="ECO:0000256" key="3">
    <source>
        <dbReference type="ARBA" id="ARBA00023121"/>
    </source>
</evidence>
<protein>
    <recommendedName>
        <fullName evidence="6">StAR-related lipid transfer protein 6</fullName>
    </recommendedName>
</protein>
<reference evidence="4" key="1">
    <citation type="thesis" date="2020" institute="ProQuest LLC" country="789 East Eisenhower Parkway, Ann Arbor, MI, USA">
        <title>Comparative Genomics and Chromosome Evolution.</title>
        <authorList>
            <person name="Mudd A.B."/>
        </authorList>
    </citation>
    <scope>NUCLEOTIDE SEQUENCE</scope>
    <source>
        <strain evidence="4">237g6f4</strain>
        <tissue evidence="4">Blood</tissue>
    </source>
</reference>
<evidence type="ECO:0000313" key="5">
    <source>
        <dbReference type="Proteomes" id="UP000824782"/>
    </source>
</evidence>
<dbReference type="PANTHER" id="PTHR46374">
    <property type="entry name" value="PROTEIN CBG07384"/>
    <property type="match status" value="1"/>
</dbReference>
<keyword evidence="1" id="KW-0813">Transport</keyword>